<dbReference type="InterPro" id="IPR001932">
    <property type="entry name" value="PPM-type_phosphatase-like_dom"/>
</dbReference>
<gene>
    <name evidence="4" type="primary">LOC106816640</name>
</gene>
<evidence type="ECO:0000256" key="1">
    <source>
        <dbReference type="SAM" id="MobiDB-lite"/>
    </source>
</evidence>
<dbReference type="Gene3D" id="3.60.40.10">
    <property type="entry name" value="PPM-type phosphatase domain"/>
    <property type="match status" value="1"/>
</dbReference>
<keyword evidence="3" id="KW-1185">Reference proteome</keyword>
<proteinExistence type="predicted"/>
<dbReference type="InterPro" id="IPR036457">
    <property type="entry name" value="PPM-type-like_dom_sf"/>
</dbReference>
<feature type="domain" description="PPM-type phosphatase" evidence="2">
    <location>
        <begin position="1"/>
        <end position="305"/>
    </location>
</feature>
<dbReference type="Pfam" id="PF00481">
    <property type="entry name" value="PP2C"/>
    <property type="match status" value="1"/>
</dbReference>
<dbReference type="CDD" id="cd00143">
    <property type="entry name" value="PP2Cc"/>
    <property type="match status" value="1"/>
</dbReference>
<evidence type="ECO:0000259" key="2">
    <source>
        <dbReference type="PROSITE" id="PS51746"/>
    </source>
</evidence>
<sequence length="447" mass="49166">MYLYGVFDGHDGSRASNFAAQRLPAELILGQLQGHKSDVDVKEVLHQAFIGVEKGFFETIDDALAERARLKMEIPEGMSYYDACRQFPDVMETLEKLNTEICGGTTACMSLIRSNKLYVANVGDSRALLCKLDSEGVLRVVQLSVDHDIKNEDELLRLQQLGLHIRTIRQCRRLGNQEITRSIGDYARKGGYKDFDLLSTAKEEPIIAEPEIHGGIPMDSSCCFLLLMSDGVFNSVIDATGTDQVNADIASMVAAEFSVQSTLFGVAQAVIDKIVRIHQDTWYTGSERASLCQKRDDMTLLVRSFNYPLPNAITSPIRNKTFSTNPLLTLSSSYSTESGSFTCYPTNQSTMMGSQTYTSTESSGSASANYCSSESCSILPLDADGKVPSYVSFEEFFKVISEDQLESQIDAVGGECERASTPDTLSPVPDENDFCSNQEENDKGSHS</sequence>
<dbReference type="PROSITE" id="PS51746">
    <property type="entry name" value="PPM_2"/>
    <property type="match status" value="1"/>
</dbReference>
<dbReference type="SUPFAM" id="SSF81606">
    <property type="entry name" value="PP2C-like"/>
    <property type="match status" value="1"/>
</dbReference>
<evidence type="ECO:0000313" key="3">
    <source>
        <dbReference type="Proteomes" id="UP000695022"/>
    </source>
</evidence>
<reference evidence="4" key="1">
    <citation type="submission" date="2025-08" db="UniProtKB">
        <authorList>
            <consortium name="RefSeq"/>
        </authorList>
    </citation>
    <scope>IDENTIFICATION</scope>
</reference>
<dbReference type="PANTHER" id="PTHR13832">
    <property type="entry name" value="PROTEIN PHOSPHATASE 2C"/>
    <property type="match status" value="1"/>
</dbReference>
<dbReference type="RefSeq" id="XP_014676751.1">
    <property type="nucleotide sequence ID" value="XM_014821265.1"/>
</dbReference>
<dbReference type="Proteomes" id="UP000695022">
    <property type="component" value="Unplaced"/>
</dbReference>
<evidence type="ECO:0000313" key="4">
    <source>
        <dbReference type="RefSeq" id="XP_014676751.1"/>
    </source>
</evidence>
<dbReference type="InterPro" id="IPR015655">
    <property type="entry name" value="PP2C"/>
</dbReference>
<dbReference type="SMART" id="SM00332">
    <property type="entry name" value="PP2Cc"/>
    <property type="match status" value="1"/>
</dbReference>
<name>A0ABM1EX30_PRICU</name>
<protein>
    <submittedName>
        <fullName evidence="4">TGF-beta-activated kinase 1 and MAP3K7-binding protein 1-like</fullName>
    </submittedName>
</protein>
<feature type="region of interest" description="Disordered" evidence="1">
    <location>
        <begin position="412"/>
        <end position="447"/>
    </location>
</feature>
<dbReference type="GeneID" id="106816640"/>
<accession>A0ABM1EX30</accession>
<organism evidence="3 4">
    <name type="scientific">Priapulus caudatus</name>
    <name type="common">Priapulid worm</name>
    <dbReference type="NCBI Taxonomy" id="37621"/>
    <lineage>
        <taxon>Eukaryota</taxon>
        <taxon>Metazoa</taxon>
        <taxon>Ecdysozoa</taxon>
        <taxon>Scalidophora</taxon>
        <taxon>Priapulida</taxon>
        <taxon>Priapulimorpha</taxon>
        <taxon>Priapulimorphida</taxon>
        <taxon>Priapulidae</taxon>
        <taxon>Priapulus</taxon>
    </lineage>
</organism>
<dbReference type="PANTHER" id="PTHR13832:SF533">
    <property type="entry name" value="TGF-BETA-ACTIVATED KINASE 1 AND MAP3K7-BINDING PROTEIN 1"/>
    <property type="match status" value="1"/>
</dbReference>